<dbReference type="VEuPathDB" id="FungiDB:yc1106_08490"/>
<accession>A0A9Q9DX69</accession>
<name>A0A9Q9DX69_CURCL</name>
<dbReference type="EMBL" id="CP089279">
    <property type="protein sequence ID" value="USP81216.1"/>
    <property type="molecule type" value="Genomic_DNA"/>
</dbReference>
<feature type="region of interest" description="Disordered" evidence="1">
    <location>
        <begin position="71"/>
        <end position="143"/>
    </location>
</feature>
<proteinExistence type="predicted"/>
<gene>
    <name evidence="2" type="ORF">yc1106_08490</name>
</gene>
<dbReference type="Proteomes" id="UP001056012">
    <property type="component" value="Chromosome 6"/>
</dbReference>
<evidence type="ECO:0000256" key="1">
    <source>
        <dbReference type="SAM" id="MobiDB-lite"/>
    </source>
</evidence>
<organism evidence="2 3">
    <name type="scientific">Curvularia clavata</name>
    <dbReference type="NCBI Taxonomy" id="95742"/>
    <lineage>
        <taxon>Eukaryota</taxon>
        <taxon>Fungi</taxon>
        <taxon>Dikarya</taxon>
        <taxon>Ascomycota</taxon>
        <taxon>Pezizomycotina</taxon>
        <taxon>Dothideomycetes</taxon>
        <taxon>Pleosporomycetidae</taxon>
        <taxon>Pleosporales</taxon>
        <taxon>Pleosporineae</taxon>
        <taxon>Pleosporaceae</taxon>
        <taxon>Curvularia</taxon>
    </lineage>
</organism>
<dbReference type="OrthoDB" id="2532734at2759"/>
<feature type="compositionally biased region" description="Basic and acidic residues" evidence="1">
    <location>
        <begin position="124"/>
        <end position="143"/>
    </location>
</feature>
<evidence type="ECO:0000313" key="2">
    <source>
        <dbReference type="EMBL" id="USP81216.1"/>
    </source>
</evidence>
<reference evidence="2" key="1">
    <citation type="submission" date="2021-12" db="EMBL/GenBank/DDBJ databases">
        <title>Curvularia clavata genome.</title>
        <authorList>
            <person name="Cao Y."/>
        </authorList>
    </citation>
    <scope>NUCLEOTIDE SEQUENCE</scope>
    <source>
        <strain evidence="2">Yc1106</strain>
    </source>
</reference>
<protein>
    <submittedName>
        <fullName evidence="2">Uncharacterized protein</fullName>
    </submittedName>
</protein>
<keyword evidence="3" id="KW-1185">Reference proteome</keyword>
<sequence length="143" mass="15470">MTSLSKHSKLNQEAFTSILEYLQQADATDTTTASLTTDTQKLNVNDEQPTTLDEKVDTYCKEFLYIGGPAPKISLQESAPGSITDKIAKDSSDSTASTHQMHDNSGGHMTAAAHNSKGPVMADKLPEAASKEELKKRAEELNK</sequence>
<evidence type="ECO:0000313" key="3">
    <source>
        <dbReference type="Proteomes" id="UP001056012"/>
    </source>
</evidence>
<dbReference type="AlphaFoldDB" id="A0A9Q9DX69"/>